<dbReference type="OrthoDB" id="2620644at2"/>
<evidence type="ECO:0000313" key="2">
    <source>
        <dbReference type="Proteomes" id="UP000252100"/>
    </source>
</evidence>
<keyword evidence="2" id="KW-1185">Reference proteome</keyword>
<dbReference type="Proteomes" id="UP000252100">
    <property type="component" value="Chromosome"/>
</dbReference>
<dbReference type="AlphaFoldDB" id="A0A345BW22"/>
<gene>
    <name evidence="1" type="ORF">DT065_03380</name>
</gene>
<dbReference type="EMBL" id="CP031092">
    <property type="protein sequence ID" value="AXF55153.1"/>
    <property type="molecule type" value="Genomic_DNA"/>
</dbReference>
<proteinExistence type="predicted"/>
<dbReference type="RefSeq" id="WP_114370887.1">
    <property type="nucleotide sequence ID" value="NZ_CP031092.1"/>
</dbReference>
<name>A0A345BW22_9BACI</name>
<evidence type="ECO:0000313" key="1">
    <source>
        <dbReference type="EMBL" id="AXF55153.1"/>
    </source>
</evidence>
<sequence>MVWAKEAKKSFSQIKSIHFTESETNEYKEQLLIKIRNKILSMMEAMPAHEPEWKGNYRVLVDNYKVFYSFSNDKEVCTGDC</sequence>
<reference evidence="1 2" key="1">
    <citation type="journal article" date="2018" name="J. Microbiol.">
        <title>Salicibibacter kimchii gen. nov., sp. nov., a moderately halophilic and alkalitolerant bacterium in the family Bacillaceae, isolated from kimchi.</title>
        <authorList>
            <person name="Jang J.Y."/>
            <person name="Oh Y.J."/>
            <person name="Lim S.K."/>
            <person name="Park H.K."/>
            <person name="Lee C."/>
            <person name="Kim J.Y."/>
            <person name="Lee M.A."/>
            <person name="Choi H.J."/>
        </authorList>
    </citation>
    <scope>NUCLEOTIDE SEQUENCE [LARGE SCALE GENOMIC DNA]</scope>
    <source>
        <strain evidence="1 2">NKC1-1</strain>
    </source>
</reference>
<protein>
    <submittedName>
        <fullName evidence="1">Type II toxin-antitoxin system RelE/ParE family toxin</fullName>
    </submittedName>
</protein>
<accession>A0A345BW22</accession>
<dbReference type="KEGG" id="rue:DT065_03380"/>
<organism evidence="1 2">
    <name type="scientific">Salicibibacter kimchii</name>
    <dbReference type="NCBI Taxonomy" id="2099786"/>
    <lineage>
        <taxon>Bacteria</taxon>
        <taxon>Bacillati</taxon>
        <taxon>Bacillota</taxon>
        <taxon>Bacilli</taxon>
        <taxon>Bacillales</taxon>
        <taxon>Bacillaceae</taxon>
        <taxon>Salicibibacter</taxon>
    </lineage>
</organism>